<keyword evidence="10" id="KW-0472">Membrane</keyword>
<evidence type="ECO:0000256" key="10">
    <source>
        <dbReference type="ARBA" id="ARBA00023136"/>
    </source>
</evidence>
<dbReference type="GO" id="GO:0005743">
    <property type="term" value="C:mitochondrial inner membrane"/>
    <property type="evidence" value="ECO:0007669"/>
    <property type="project" value="UniProtKB-SubCell"/>
</dbReference>
<evidence type="ECO:0000256" key="8">
    <source>
        <dbReference type="ARBA" id="ARBA00022982"/>
    </source>
</evidence>
<dbReference type="OrthoDB" id="286811at2759"/>
<evidence type="ECO:0000256" key="2">
    <source>
        <dbReference type="ARBA" id="ARBA00004443"/>
    </source>
</evidence>
<keyword evidence="5" id="KW-0813">Transport</keyword>
<evidence type="ECO:0000313" key="13">
    <source>
        <dbReference type="Proteomes" id="UP000663828"/>
    </source>
</evidence>
<accession>A0A813N5C5</accession>
<comment type="subunit">
    <text evidence="4">Complex I is composed of 45 different subunits.</text>
</comment>
<keyword evidence="8" id="KW-0249">Electron transport</keyword>
<dbReference type="GO" id="GO:0022904">
    <property type="term" value="P:respiratory electron transport chain"/>
    <property type="evidence" value="ECO:0007669"/>
    <property type="project" value="InterPro"/>
</dbReference>
<comment type="function">
    <text evidence="1">Accessory subunit of the mitochondrial membrane respiratory chain NADH dehydrogenase (Complex I), that is believed not to be involved in catalysis. Complex I functions in the transfer of electrons from NADH to the respiratory chain. The immediate electron acceptor for the enzyme is believed to be ubiquinone.</text>
</comment>
<organism evidence="11 14">
    <name type="scientific">Adineta ricciae</name>
    <name type="common">Rotifer</name>
    <dbReference type="NCBI Taxonomy" id="249248"/>
    <lineage>
        <taxon>Eukaryota</taxon>
        <taxon>Metazoa</taxon>
        <taxon>Spiralia</taxon>
        <taxon>Gnathifera</taxon>
        <taxon>Rotifera</taxon>
        <taxon>Eurotatoria</taxon>
        <taxon>Bdelloidea</taxon>
        <taxon>Adinetida</taxon>
        <taxon>Adinetidae</taxon>
        <taxon>Adineta</taxon>
    </lineage>
</organism>
<evidence type="ECO:0000256" key="1">
    <source>
        <dbReference type="ARBA" id="ARBA00003195"/>
    </source>
</evidence>
<evidence type="ECO:0000256" key="7">
    <source>
        <dbReference type="ARBA" id="ARBA00022792"/>
    </source>
</evidence>
<gene>
    <name evidence="11" type="ORF">EDS130_LOCUS1251</name>
    <name evidence="12" type="ORF">XAT740_LOCUS8629</name>
</gene>
<comment type="subcellular location">
    <subcellularLocation>
        <location evidence="2">Mitochondrion inner membrane</location>
        <topology evidence="2">Peripheral membrane protein</topology>
        <orientation evidence="2">Matrix side</orientation>
    </subcellularLocation>
</comment>
<evidence type="ECO:0000256" key="9">
    <source>
        <dbReference type="ARBA" id="ARBA00023128"/>
    </source>
</evidence>
<evidence type="ECO:0000256" key="6">
    <source>
        <dbReference type="ARBA" id="ARBA00022660"/>
    </source>
</evidence>
<evidence type="ECO:0000256" key="3">
    <source>
        <dbReference type="ARBA" id="ARBA00010261"/>
    </source>
</evidence>
<reference evidence="11" key="1">
    <citation type="submission" date="2021-02" db="EMBL/GenBank/DDBJ databases">
        <authorList>
            <person name="Nowell W R."/>
        </authorList>
    </citation>
    <scope>NUCLEOTIDE SEQUENCE</scope>
</reference>
<keyword evidence="7" id="KW-0999">Mitochondrion inner membrane</keyword>
<keyword evidence="6" id="KW-0679">Respiratory chain</keyword>
<dbReference type="EMBL" id="CAJNOJ010000003">
    <property type="protein sequence ID" value="CAF0733266.1"/>
    <property type="molecule type" value="Genomic_DNA"/>
</dbReference>
<dbReference type="Pfam" id="PF04716">
    <property type="entry name" value="ETC_C1_NDUFA5"/>
    <property type="match status" value="1"/>
</dbReference>
<evidence type="ECO:0000313" key="12">
    <source>
        <dbReference type="EMBL" id="CAF0912848.1"/>
    </source>
</evidence>
<dbReference type="Proteomes" id="UP000663828">
    <property type="component" value="Unassembled WGS sequence"/>
</dbReference>
<keyword evidence="13" id="KW-1185">Reference proteome</keyword>
<dbReference type="PANTHER" id="PTHR12653:SF0">
    <property type="entry name" value="NADH DEHYDROGENASE [UBIQUINONE] 1 ALPHA SUBCOMPLEX SUBUNIT 5"/>
    <property type="match status" value="1"/>
</dbReference>
<comment type="similarity">
    <text evidence="3">Belongs to the complex I NDUFA5 subunit family.</text>
</comment>
<evidence type="ECO:0000256" key="4">
    <source>
        <dbReference type="ARBA" id="ARBA00011533"/>
    </source>
</evidence>
<evidence type="ECO:0000256" key="5">
    <source>
        <dbReference type="ARBA" id="ARBA00022448"/>
    </source>
</evidence>
<evidence type="ECO:0008006" key="15">
    <source>
        <dbReference type="Google" id="ProtNLM"/>
    </source>
</evidence>
<evidence type="ECO:0000313" key="14">
    <source>
        <dbReference type="Proteomes" id="UP000663852"/>
    </source>
</evidence>
<dbReference type="AlphaFoldDB" id="A0A813N5C5"/>
<keyword evidence="9" id="KW-0496">Mitochondrion</keyword>
<dbReference type="PANTHER" id="PTHR12653">
    <property type="entry name" value="NADH-UBIQUINONE OXIDOREDUCTASE 13 KD-B SUBUNIT"/>
    <property type="match status" value="1"/>
</dbReference>
<evidence type="ECO:0000313" key="11">
    <source>
        <dbReference type="EMBL" id="CAF0733266.1"/>
    </source>
</evidence>
<dbReference type="EMBL" id="CAJNOR010000433">
    <property type="protein sequence ID" value="CAF0912848.1"/>
    <property type="molecule type" value="Genomic_DNA"/>
</dbReference>
<proteinExistence type="inferred from homology"/>
<sequence>MASKILKATTNITGLAVSKDPHYALKLLYGKILRDLKKIPETSVYRKYTEDTINSRLAHVENEPNIARLERKINCGQIEEVIVQAENELMCVRRMALNNVWGPLIGQAPPNQWKWPIA</sequence>
<dbReference type="Proteomes" id="UP000663852">
    <property type="component" value="Unassembled WGS sequence"/>
</dbReference>
<dbReference type="InterPro" id="IPR006806">
    <property type="entry name" value="NDUFA5"/>
</dbReference>
<name>A0A813N5C5_ADIRI</name>
<comment type="caution">
    <text evidence="11">The sequence shown here is derived from an EMBL/GenBank/DDBJ whole genome shotgun (WGS) entry which is preliminary data.</text>
</comment>
<protein>
    <recommendedName>
        <fullName evidence="15">NADH dehydrogenase [ubiquinone] 1 alpha subcomplex subunit 5</fullName>
    </recommendedName>
</protein>